<dbReference type="SMART" id="SM00533">
    <property type="entry name" value="MUTSd"/>
    <property type="match status" value="1"/>
</dbReference>
<dbReference type="Pfam" id="PF22937">
    <property type="entry name" value="PDXDC1-like_cen2"/>
    <property type="match status" value="1"/>
</dbReference>
<name>A0A183IBQ8_9BILA</name>
<dbReference type="Gene3D" id="3.30.420.110">
    <property type="entry name" value="MutS, connector domain"/>
    <property type="match status" value="1"/>
</dbReference>
<dbReference type="SUPFAM" id="SSF48334">
    <property type="entry name" value="DNA repair protein MutS, domain III"/>
    <property type="match status" value="1"/>
</dbReference>
<evidence type="ECO:0000256" key="6">
    <source>
        <dbReference type="ARBA" id="ARBA00047190"/>
    </source>
</evidence>
<dbReference type="PANTHER" id="PTHR11361">
    <property type="entry name" value="DNA MISMATCH REPAIR PROTEIN MUTS FAMILY MEMBER"/>
    <property type="match status" value="1"/>
</dbReference>
<dbReference type="Gene3D" id="3.40.640.10">
    <property type="entry name" value="Type I PLP-dependent aspartate aminotransferase-like (Major domain)"/>
    <property type="match status" value="1"/>
</dbReference>
<dbReference type="InterPro" id="IPR036187">
    <property type="entry name" value="DNA_mismatch_repair_MutS_sf"/>
</dbReference>
<dbReference type="GO" id="GO:0005634">
    <property type="term" value="C:nucleus"/>
    <property type="evidence" value="ECO:0007669"/>
    <property type="project" value="TreeGrafter"/>
</dbReference>
<reference evidence="9 10" key="2">
    <citation type="submission" date="2018-11" db="EMBL/GenBank/DDBJ databases">
        <authorList>
            <consortium name="Pathogen Informatics"/>
        </authorList>
    </citation>
    <scope>NUCLEOTIDE SEQUENCE [LARGE SCALE GENOMIC DNA]</scope>
</reference>
<dbReference type="PANTHER" id="PTHR11361:SF21">
    <property type="entry name" value="MUTS PROTEIN HOMOLOG 4"/>
    <property type="match status" value="1"/>
</dbReference>
<dbReference type="Gene3D" id="1.10.1420.10">
    <property type="match status" value="1"/>
</dbReference>
<dbReference type="SUPFAM" id="SSF52540">
    <property type="entry name" value="P-loop containing nucleoside triphosphate hydrolases"/>
    <property type="match status" value="1"/>
</dbReference>
<dbReference type="InterPro" id="IPR045076">
    <property type="entry name" value="MutS"/>
</dbReference>
<dbReference type="InterPro" id="IPR055103">
    <property type="entry name" value="PDXDC1-like_2nd"/>
</dbReference>
<evidence type="ECO:0000259" key="7">
    <source>
        <dbReference type="SMART" id="SM00533"/>
    </source>
</evidence>
<dbReference type="SUPFAM" id="SSF53383">
    <property type="entry name" value="PLP-dependent transferases"/>
    <property type="match status" value="1"/>
</dbReference>
<keyword evidence="5" id="KW-0469">Meiosis</keyword>
<dbReference type="Pfam" id="PF00488">
    <property type="entry name" value="MutS_V"/>
    <property type="match status" value="1"/>
</dbReference>
<dbReference type="GO" id="GO:0005524">
    <property type="term" value="F:ATP binding"/>
    <property type="evidence" value="ECO:0007669"/>
    <property type="project" value="UniProtKB-KW"/>
</dbReference>
<comment type="similarity">
    <text evidence="1">Belongs to the DNA mismatch repair MutS family.</text>
</comment>
<evidence type="ECO:0000259" key="8">
    <source>
        <dbReference type="SMART" id="SM00534"/>
    </source>
</evidence>
<dbReference type="GO" id="GO:0030983">
    <property type="term" value="F:mismatched DNA binding"/>
    <property type="evidence" value="ECO:0007669"/>
    <property type="project" value="InterPro"/>
</dbReference>
<dbReference type="OrthoDB" id="276261at2759"/>
<protein>
    <recommendedName>
        <fullName evidence="6">Pyridoxal-dependent decarboxylase domain-containing protein 1</fullName>
    </recommendedName>
</protein>
<dbReference type="InterPro" id="IPR055102">
    <property type="entry name" value="PDXDC1-like_3rd"/>
</dbReference>
<dbReference type="EMBL" id="UZAM01006694">
    <property type="protein sequence ID" value="VDO93038.1"/>
    <property type="molecule type" value="Genomic_DNA"/>
</dbReference>
<evidence type="ECO:0000313" key="9">
    <source>
        <dbReference type="EMBL" id="VDO93038.1"/>
    </source>
</evidence>
<dbReference type="InterPro" id="IPR036678">
    <property type="entry name" value="MutS_con_dom_sf"/>
</dbReference>
<dbReference type="Gene3D" id="3.40.50.300">
    <property type="entry name" value="P-loop containing nucleotide triphosphate hydrolases"/>
    <property type="match status" value="1"/>
</dbReference>
<accession>A0A183IBQ8</accession>
<keyword evidence="4" id="KW-0238">DNA-binding</keyword>
<dbReference type="FunFam" id="3.30.420.110:FF:000003">
    <property type="entry name" value="mutS protein homolog 4"/>
    <property type="match status" value="1"/>
</dbReference>
<dbReference type="SMART" id="SM00534">
    <property type="entry name" value="MUTSac"/>
    <property type="match status" value="1"/>
</dbReference>
<dbReference type="Pfam" id="PF05192">
    <property type="entry name" value="MutS_III"/>
    <property type="match status" value="1"/>
</dbReference>
<dbReference type="GO" id="GO:0007131">
    <property type="term" value="P:reciprocal meiotic recombination"/>
    <property type="evidence" value="ECO:0007669"/>
    <property type="project" value="TreeGrafter"/>
</dbReference>
<dbReference type="InterPro" id="IPR027417">
    <property type="entry name" value="P-loop_NTPase"/>
</dbReference>
<dbReference type="InterPro" id="IPR007860">
    <property type="entry name" value="DNA_mmatch_repair_MutS_con_dom"/>
</dbReference>
<evidence type="ECO:0000256" key="4">
    <source>
        <dbReference type="ARBA" id="ARBA00023125"/>
    </source>
</evidence>
<feature type="domain" description="DNA mismatch repair protein MutS core" evidence="7">
    <location>
        <begin position="178"/>
        <end position="489"/>
    </location>
</feature>
<dbReference type="GO" id="GO:0006298">
    <property type="term" value="P:mismatch repair"/>
    <property type="evidence" value="ECO:0007669"/>
    <property type="project" value="InterPro"/>
</dbReference>
<dbReference type="WBParaSite" id="SBAD_0000108401-mRNA-1">
    <property type="protein sequence ID" value="SBAD_0000108401-mRNA-1"/>
    <property type="gene ID" value="SBAD_0000108401"/>
</dbReference>
<evidence type="ECO:0000256" key="5">
    <source>
        <dbReference type="ARBA" id="ARBA00023254"/>
    </source>
</evidence>
<keyword evidence="2" id="KW-0547">Nucleotide-binding</keyword>
<reference evidence="11" key="1">
    <citation type="submission" date="2016-06" db="UniProtKB">
        <authorList>
            <consortium name="WormBaseParasite"/>
        </authorList>
    </citation>
    <scope>IDENTIFICATION</scope>
</reference>
<dbReference type="InterPro" id="IPR000432">
    <property type="entry name" value="DNA_mismatch_repair_MutS_C"/>
</dbReference>
<evidence type="ECO:0000256" key="2">
    <source>
        <dbReference type="ARBA" id="ARBA00022741"/>
    </source>
</evidence>
<organism evidence="11">
    <name type="scientific">Soboliphyme baturini</name>
    <dbReference type="NCBI Taxonomy" id="241478"/>
    <lineage>
        <taxon>Eukaryota</taxon>
        <taxon>Metazoa</taxon>
        <taxon>Ecdysozoa</taxon>
        <taxon>Nematoda</taxon>
        <taxon>Enoplea</taxon>
        <taxon>Dorylaimia</taxon>
        <taxon>Dioctophymatida</taxon>
        <taxon>Dioctophymatoidea</taxon>
        <taxon>Soboliphymatidae</taxon>
        <taxon>Soboliphyme</taxon>
    </lineage>
</organism>
<proteinExistence type="inferred from homology"/>
<dbReference type="Pfam" id="PF22930">
    <property type="entry name" value="PDXDC1-like_cen"/>
    <property type="match status" value="1"/>
</dbReference>
<keyword evidence="3" id="KW-0067">ATP-binding</keyword>
<evidence type="ECO:0000313" key="11">
    <source>
        <dbReference type="WBParaSite" id="SBAD_0000108401-mRNA-1"/>
    </source>
</evidence>
<gene>
    <name evidence="9" type="ORF">SBAD_LOCUS1052</name>
</gene>
<keyword evidence="10" id="KW-1185">Reference proteome</keyword>
<sequence length="1285" mass="144631">MTGMSVVEGRGHAKGEIGMAYIDLYHPELGLVQFSDTAAYSKLRIKLQAINPVELILPDTAVEKGGNMLALFYCLQDEFRHMQITPVSRKMFNECRGIGTINRLKTADCTTVEKDMNGKYYCLSCAAALIEYVEHIQNIIFAPKSVRVKYRGTEKTMLLDPSTAKSLELIISQYGEKNTETSLFGVLNFTCTTGGARMLRSSILQPSADIELIRKRHDAIEEISGCSDGFTILRSLISRMLDVDQLVSLCAHLNKEETERAADYKITQVIYLKHTLELVEPLKYALDRYNSEMLISLRELLHDDRFQSISNQISATLNDEITYQKGALKMRNQKCFAVKSNLNGLLDISRRTYSELVNDVQELTLDIVSDYNLPLRCGYSSGRGFYLQLNLREVQDIQEFPAILMNVVQRDRINEVVSEILSMSNIIVTDLLATIRDSITCLYNLTEVISSLDMLLSLVTVSQRFLWIRPEFTDSIAIQQGRHPIMERFTNHVFVPNDVYAGPDSNFIIVTGPNMGGKSTYLKMIAVLQVMTQIGSFVPANYASFRLCDQLFSRIEHNDNPEANCSSFVVEMKDMNYILKNVTSSSLVIIDELGRSVRIPGYSLFGSGSFGYPVSYCGKVAEDMNEDLNSPSGSDYDSENVGVSRLTCNLLKRLQTTVSGLRQLHDGPLKENTANGLPDSYRTYTGIGQLFFIQLDIFRSSIPALDEMAQSVLTSYSLKEYLRLLSDGKQSEPVCCLYSFCSNLFLNLVRIKDFTVYFHDGIFDSLRSVMNHVALKIGREKLTEHRIIICLSPSLPHVELFNTLLLQFLPYVELVSVPAQHSAPNATYSSCMDVEELQKLLYDKTRDGLCHIVVVAVVGSQTSGENDSISKLIQLREKYAFWLHAVGSNLIDLVSSAPNEELYNSVQRCESFTLSLDRALGVPSVPYIVTTLCRTVTSFAPPEKLNAVPWCVVFDRLETQRIRGRIDVCFELSCEVLAIIANLPELNLVSYGSGMRYLERVKAKTVSRPLTLIFEYCPNLPQNNGTGDELDDFDALKNSSYMKALNAWFGNFLSLQCPSFGFKTVEISCSETALQFSPIELRSMGVESLDLTHFDDRLRNAVKILNATLRARMKFEASVRQYPQLKSVAIEEWAGVGCFVYVPEILRDCEQWNENQKIHASYINMEIIHDLKKADHAFSLAKFNNGEVCIKCGMISDANDLPSLIEAVVCTGEKIEKSSTYMDALAERVKQGIELASQELKKESEFKLLNMGLIRKVPVVKSIINWWSPLPENSVRGRYFDLKTG</sequence>
<dbReference type="InterPro" id="IPR015421">
    <property type="entry name" value="PyrdxlP-dep_Trfase_major"/>
</dbReference>
<dbReference type="SUPFAM" id="SSF53150">
    <property type="entry name" value="DNA repair protein MutS, domain II"/>
    <property type="match status" value="1"/>
</dbReference>
<evidence type="ECO:0000256" key="3">
    <source>
        <dbReference type="ARBA" id="ARBA00022840"/>
    </source>
</evidence>
<dbReference type="Proteomes" id="UP000270296">
    <property type="component" value="Unassembled WGS sequence"/>
</dbReference>
<dbReference type="InterPro" id="IPR015424">
    <property type="entry name" value="PyrdxlP-dep_Trfase"/>
</dbReference>
<evidence type="ECO:0000256" key="1">
    <source>
        <dbReference type="ARBA" id="ARBA00006271"/>
    </source>
</evidence>
<dbReference type="Pfam" id="PF05188">
    <property type="entry name" value="MutS_II"/>
    <property type="match status" value="1"/>
</dbReference>
<dbReference type="GO" id="GO:0140664">
    <property type="term" value="F:ATP-dependent DNA damage sensor activity"/>
    <property type="evidence" value="ECO:0007669"/>
    <property type="project" value="InterPro"/>
</dbReference>
<feature type="domain" description="DNA mismatch repair proteins mutS family" evidence="8">
    <location>
        <begin position="505"/>
        <end position="685"/>
    </location>
</feature>
<evidence type="ECO:0000313" key="10">
    <source>
        <dbReference type="Proteomes" id="UP000270296"/>
    </source>
</evidence>
<dbReference type="InterPro" id="IPR007696">
    <property type="entry name" value="DNA_mismatch_repair_MutS_core"/>
</dbReference>